<dbReference type="AlphaFoldDB" id="A0A921H3K2"/>
<dbReference type="Pfam" id="PF15869">
    <property type="entry name" value="TolB_like"/>
    <property type="match status" value="1"/>
</dbReference>
<sequence length="363" mass="42450">MKQLLFLCFCVLVLSCKEEKIAVINFNLEDFPETVYCKVDSISIESPTSIYFNLIRDSLVVVTCNGDDGHFIEVHNLNDKNDIIKCFSESIKTGGFIDARAVFDDMINPSSFRIIDMIDNCFAEIDIDTLLKYREAFRAKKIFLPGVASVFDICIYDKENFIGQNIYYSHNKEYDNREKRFLLIKRGEYDIRKDTYNYSSKYKYWVTNTNRVVMFGNEVHNRLWCASSYIDQIDVYSKDALQLLYSFRGPRHYDVEYVCSDVGQDLPVVGIYGDHYAYKSAVTTDSCVYLLLGNRTYQGGEHVPDTIPEKSEVYKFDWNGKPLKRYILDRYAYKMTMDSKGEYFYCTADKIHSEQSKLIRYKL</sequence>
<protein>
    <submittedName>
        <fullName evidence="1">TolB-like 6-bladed beta-propeller domain-containing protein</fullName>
    </submittedName>
</protein>
<evidence type="ECO:0000313" key="1">
    <source>
        <dbReference type="EMBL" id="HJF70947.1"/>
    </source>
</evidence>
<organism evidence="1 2">
    <name type="scientific">Butyricimonas virosa</name>
    <dbReference type="NCBI Taxonomy" id="544645"/>
    <lineage>
        <taxon>Bacteria</taxon>
        <taxon>Pseudomonadati</taxon>
        <taxon>Bacteroidota</taxon>
        <taxon>Bacteroidia</taxon>
        <taxon>Bacteroidales</taxon>
        <taxon>Odoribacteraceae</taxon>
        <taxon>Butyricimonas</taxon>
    </lineage>
</organism>
<gene>
    <name evidence="1" type="ORF">K8V05_09360</name>
</gene>
<reference evidence="1" key="2">
    <citation type="submission" date="2021-09" db="EMBL/GenBank/DDBJ databases">
        <authorList>
            <person name="Gilroy R."/>
        </authorList>
    </citation>
    <scope>NUCLEOTIDE SEQUENCE</scope>
    <source>
        <strain evidence="1">6966</strain>
    </source>
</reference>
<name>A0A921H3K2_9BACT</name>
<dbReference type="EMBL" id="DYVS01000157">
    <property type="protein sequence ID" value="HJF70947.1"/>
    <property type="molecule type" value="Genomic_DNA"/>
</dbReference>
<evidence type="ECO:0000313" key="2">
    <source>
        <dbReference type="Proteomes" id="UP000742098"/>
    </source>
</evidence>
<dbReference type="Proteomes" id="UP000742098">
    <property type="component" value="Unassembled WGS sequence"/>
</dbReference>
<comment type="caution">
    <text evidence="1">The sequence shown here is derived from an EMBL/GenBank/DDBJ whole genome shotgun (WGS) entry which is preliminary data.</text>
</comment>
<reference evidence="1" key="1">
    <citation type="journal article" date="2021" name="PeerJ">
        <title>Extensive microbial diversity within the chicken gut microbiome revealed by metagenomics and culture.</title>
        <authorList>
            <person name="Gilroy R."/>
            <person name="Ravi A."/>
            <person name="Getino M."/>
            <person name="Pursley I."/>
            <person name="Horton D.L."/>
            <person name="Alikhan N.F."/>
            <person name="Baker D."/>
            <person name="Gharbi K."/>
            <person name="Hall N."/>
            <person name="Watson M."/>
            <person name="Adriaenssens E.M."/>
            <person name="Foster-Nyarko E."/>
            <person name="Jarju S."/>
            <person name="Secka A."/>
            <person name="Antonio M."/>
            <person name="Oren A."/>
            <person name="Chaudhuri R.R."/>
            <person name="La Ragione R."/>
            <person name="Hildebrand F."/>
            <person name="Pallen M.J."/>
        </authorList>
    </citation>
    <scope>NUCLEOTIDE SEQUENCE</scope>
    <source>
        <strain evidence="1">6966</strain>
    </source>
</reference>
<proteinExistence type="predicted"/>
<dbReference type="PROSITE" id="PS51257">
    <property type="entry name" value="PROKAR_LIPOPROTEIN"/>
    <property type="match status" value="1"/>
</dbReference>
<accession>A0A921H3K2</accession>